<gene>
    <name evidence="4" type="ORF">PHET_05471</name>
</gene>
<name>A0A8J4T6Q6_9TREM</name>
<evidence type="ECO:0000259" key="3">
    <source>
        <dbReference type="PROSITE" id="PS50057"/>
    </source>
</evidence>
<evidence type="ECO:0000313" key="5">
    <source>
        <dbReference type="Proteomes" id="UP000748531"/>
    </source>
</evidence>
<dbReference type="Proteomes" id="UP000748531">
    <property type="component" value="Unassembled WGS sequence"/>
</dbReference>
<sequence length="820" mass="88442">MKGRIGDFLEDVYLDHSYLSALQLLPSPSASFLAKVAECHKNLVGQSPADADYNLLDTVRKVEMYGIRMHPATDATGHKMNLAVTHAGVLIYQGSSKINTFSWARIRKLSFKRKKFIIKLLSETYHTADFVFESRNECKRFWKQCIEHHAFFRCQAVRQSTTNRRGRLVVSKGSTFRYTGRTQKQLVEYVRENYVKMPSFERPTHHFSYLIYCSWCPETNLSNGFITCTNIMNAPLLSSSASTGRVLNTSTPGLLLPGGMVVTQSALVAGSRPDTGVQSDFGPSTRLPVHSRPQTDPAQRTHLTDSHLSPDKNRPVTITIPVVGSQLNNGLGHQAMHGTAQIVRQHRRCSIANETALPGTLPRGTYLLSAMGTASSGSYTMNSSISAGSPAASNSSTSSPQTDKRAAAVVSEFPAHFVLPSQLRMQDLTLRPLSVASLGPVVSVASSTTPVVRPNSPVNAPGVIIAQHPGPRSLGVAVLPTESFSTMHTSLLMSSPNSNVSQLGCGLPMIALAPSTSTVSNPPAACGLSPARILPAQSAHLVRLQSQPRYDASGMTEPVRLAQPTPIRLPPGYAVLAGATGLGPMGGRVIYIDRTTGRPLLLTSGGQLLLDNSTSITLRQSPVTVSSAEPVKSVELTNNTDTTTNTTTTHTPMVTPGAIHGMTPRTSEGPDLTTMVLNPIESTSINDVQVRPRRVGPPPPAPEQHSRGQQSDQQPTRCQSAVDPAMEQSAISRPSTDAIKPSEHDPTKPVAHPRHTHSKKMSRHHANSTYHLICDLIMTERTYGRDLNVLCVVTTLIAISSITIAFKGGLQGLAKTTYLL</sequence>
<feature type="compositionally biased region" description="Low complexity" evidence="1">
    <location>
        <begin position="637"/>
        <end position="651"/>
    </location>
</feature>
<dbReference type="InterPro" id="IPR014847">
    <property type="entry name" value="FA"/>
</dbReference>
<organism evidence="4 5">
    <name type="scientific">Paragonimus heterotremus</name>
    <dbReference type="NCBI Taxonomy" id="100268"/>
    <lineage>
        <taxon>Eukaryota</taxon>
        <taxon>Metazoa</taxon>
        <taxon>Spiralia</taxon>
        <taxon>Lophotrochozoa</taxon>
        <taxon>Platyhelminthes</taxon>
        <taxon>Trematoda</taxon>
        <taxon>Digenea</taxon>
        <taxon>Plagiorchiida</taxon>
        <taxon>Troglotremata</taxon>
        <taxon>Troglotrematidae</taxon>
        <taxon>Paragonimus</taxon>
    </lineage>
</organism>
<feature type="compositionally biased region" description="Polar residues" evidence="1">
    <location>
        <begin position="707"/>
        <end position="719"/>
    </location>
</feature>
<dbReference type="PROSITE" id="PS50057">
    <property type="entry name" value="FERM_3"/>
    <property type="match status" value="1"/>
</dbReference>
<dbReference type="Pfam" id="PF09380">
    <property type="entry name" value="FERM_C"/>
    <property type="match status" value="1"/>
</dbReference>
<feature type="domain" description="FERM" evidence="3">
    <location>
        <begin position="1"/>
        <end position="156"/>
    </location>
</feature>
<evidence type="ECO:0000313" key="4">
    <source>
        <dbReference type="EMBL" id="KAF5400078.1"/>
    </source>
</evidence>
<dbReference type="InterPro" id="IPR035963">
    <property type="entry name" value="FERM_2"/>
</dbReference>
<accession>A0A8J4T6Q6</accession>
<reference evidence="4" key="1">
    <citation type="submission" date="2019-05" db="EMBL/GenBank/DDBJ databases">
        <title>Annotation for the trematode Paragonimus heterotremus.</title>
        <authorList>
            <person name="Choi Y.-J."/>
        </authorList>
    </citation>
    <scope>NUCLEOTIDE SEQUENCE</scope>
    <source>
        <strain evidence="4">LC</strain>
    </source>
</reference>
<proteinExistence type="predicted"/>
<dbReference type="InterPro" id="IPR018980">
    <property type="entry name" value="FERM_PH-like_C"/>
</dbReference>
<feature type="compositionally biased region" description="Low complexity" evidence="1">
    <location>
        <begin position="383"/>
        <end position="399"/>
    </location>
</feature>
<dbReference type="Gene3D" id="2.30.29.30">
    <property type="entry name" value="Pleckstrin-homology domain (PH domain)/Phosphotyrosine-binding domain (PTB)"/>
    <property type="match status" value="1"/>
</dbReference>
<dbReference type="InterPro" id="IPR014352">
    <property type="entry name" value="FERM/acyl-CoA-bd_prot_sf"/>
</dbReference>
<dbReference type="PANTHER" id="PTHR45858">
    <property type="entry name" value="FERM DOMAIN CONTAINING PROTEIN"/>
    <property type="match status" value="1"/>
</dbReference>
<feature type="region of interest" description="Disordered" evidence="1">
    <location>
        <begin position="635"/>
        <end position="765"/>
    </location>
</feature>
<dbReference type="Gene3D" id="1.20.80.10">
    <property type="match status" value="1"/>
</dbReference>
<keyword evidence="5" id="KW-1185">Reference proteome</keyword>
<feature type="region of interest" description="Disordered" evidence="1">
    <location>
        <begin position="272"/>
        <end position="315"/>
    </location>
</feature>
<dbReference type="AlphaFoldDB" id="A0A8J4T6Q6"/>
<dbReference type="Pfam" id="PF08736">
    <property type="entry name" value="FA"/>
    <property type="match status" value="1"/>
</dbReference>
<dbReference type="FunFam" id="2.30.29.30:FF:000002">
    <property type="entry name" value="Band 4.1-like protein 5 isoform 1"/>
    <property type="match status" value="1"/>
</dbReference>
<feature type="compositionally biased region" description="Basic and acidic residues" evidence="1">
    <location>
        <begin position="302"/>
        <end position="314"/>
    </location>
</feature>
<dbReference type="InterPro" id="IPR041788">
    <property type="entry name" value="FARP1/FARP2/FRMD7_FERM_C"/>
</dbReference>
<dbReference type="CDD" id="cd13193">
    <property type="entry name" value="FERM_C_FARP1-like"/>
    <property type="match status" value="1"/>
</dbReference>
<dbReference type="InterPro" id="IPR000299">
    <property type="entry name" value="FERM_domain"/>
</dbReference>
<keyword evidence="2" id="KW-0472">Membrane</keyword>
<dbReference type="InterPro" id="IPR051835">
    <property type="entry name" value="RAC1-GEF"/>
</dbReference>
<keyword evidence="2" id="KW-0812">Transmembrane</keyword>
<dbReference type="EMBL" id="LUCH01003485">
    <property type="protein sequence ID" value="KAF5400078.1"/>
    <property type="molecule type" value="Genomic_DNA"/>
</dbReference>
<dbReference type="GO" id="GO:0005085">
    <property type="term" value="F:guanyl-nucleotide exchange factor activity"/>
    <property type="evidence" value="ECO:0007669"/>
    <property type="project" value="TreeGrafter"/>
</dbReference>
<keyword evidence="2" id="KW-1133">Transmembrane helix</keyword>
<feature type="region of interest" description="Disordered" evidence="1">
    <location>
        <begin position="378"/>
        <end position="405"/>
    </location>
</feature>
<evidence type="ECO:0000256" key="1">
    <source>
        <dbReference type="SAM" id="MobiDB-lite"/>
    </source>
</evidence>
<dbReference type="OrthoDB" id="9990815at2759"/>
<dbReference type="SMART" id="SM01196">
    <property type="entry name" value="FERM_C"/>
    <property type="match status" value="1"/>
</dbReference>
<dbReference type="InterPro" id="IPR011993">
    <property type="entry name" value="PH-like_dom_sf"/>
</dbReference>
<evidence type="ECO:0000256" key="2">
    <source>
        <dbReference type="SAM" id="Phobius"/>
    </source>
</evidence>
<comment type="caution">
    <text evidence="4">The sequence shown here is derived from an EMBL/GenBank/DDBJ whole genome shotgun (WGS) entry which is preliminary data.</text>
</comment>
<dbReference type="SMART" id="SM01195">
    <property type="entry name" value="FA"/>
    <property type="match status" value="1"/>
</dbReference>
<protein>
    <recommendedName>
        <fullName evidence="3">FERM domain-containing protein</fullName>
    </recommendedName>
</protein>
<feature type="transmembrane region" description="Helical" evidence="2">
    <location>
        <begin position="787"/>
        <end position="806"/>
    </location>
</feature>
<feature type="compositionally biased region" description="Basic residues" evidence="1">
    <location>
        <begin position="751"/>
        <end position="765"/>
    </location>
</feature>
<dbReference type="SUPFAM" id="SSF50729">
    <property type="entry name" value="PH domain-like"/>
    <property type="match status" value="1"/>
</dbReference>
<dbReference type="SUPFAM" id="SSF47031">
    <property type="entry name" value="Second domain of FERM"/>
    <property type="match status" value="1"/>
</dbReference>
<dbReference type="Pfam" id="PF00373">
    <property type="entry name" value="FERM_M"/>
    <property type="match status" value="1"/>
</dbReference>
<dbReference type="PANTHER" id="PTHR45858:SF5">
    <property type="entry name" value="MOESIN_EZRIN_RADIXIN HOMOLOG 1"/>
    <property type="match status" value="1"/>
</dbReference>
<dbReference type="InterPro" id="IPR019748">
    <property type="entry name" value="FERM_central"/>
</dbReference>